<reference evidence="2 3" key="1">
    <citation type="submission" date="2019-12" db="EMBL/GenBank/DDBJ databases">
        <authorList>
            <person name="Zhao J."/>
        </authorList>
    </citation>
    <scope>NUCLEOTIDE SEQUENCE [LARGE SCALE GENOMIC DNA]</scope>
    <source>
        <strain evidence="2 3">S-15</strain>
    </source>
</reference>
<keyword evidence="3" id="KW-1185">Reference proteome</keyword>
<feature type="transmembrane region" description="Helical" evidence="1">
    <location>
        <begin position="539"/>
        <end position="556"/>
    </location>
</feature>
<dbReference type="PANTHER" id="PTHR38454:SF1">
    <property type="entry name" value="INTEGRAL MEMBRANE PROTEIN"/>
    <property type="match status" value="1"/>
</dbReference>
<evidence type="ECO:0000313" key="3">
    <source>
        <dbReference type="Proteomes" id="UP000470771"/>
    </source>
</evidence>
<feature type="transmembrane region" description="Helical" evidence="1">
    <location>
        <begin position="378"/>
        <end position="397"/>
    </location>
</feature>
<dbReference type="PANTHER" id="PTHR38454">
    <property type="entry name" value="INTEGRAL MEMBRANE PROTEIN-RELATED"/>
    <property type="match status" value="1"/>
</dbReference>
<feature type="transmembrane region" description="Helical" evidence="1">
    <location>
        <begin position="148"/>
        <end position="167"/>
    </location>
</feature>
<sequence length="897" mass="101704">MNIDFKKYIPHLVATGLFLLLAVVYYYPALQGYQVKQGDISQHKGMSHEINSHKEVFEEEPLWQGNMFAGMPAYQTTKVRYTGNILVYINDTINSILPPPISVTFLYMFGFYVLMLCIGLNPWVSIFGAIAFAFSSYFVIIIEAGHNSKAFAIAYMAPVVGGFILAYRKKPLVGALLVAFAMAMEIYVNHLQVTYYLGLLILALGIYFLIDFSKKGRLREFFKTSSYLIAAVIIALMANFGNLFSTYEYSKVSTRGKSELTISPKNSGQEDIAKNGLDRDYITRWSYGKEETFSLLIPDAKGPGSGAVLGNQEEVERLRAENPTFFNYLVNEYQNNGNIINTYWGDQPGTSGSVYIGAIVFLLAFLAMFFVKNKLKWPVFAITILAIMLAWGKNFMWFTDLFIDYFPMYNKFRAVTIIMVLVELAFPFLAALFIHELISRKSEFIANQRKLYKFIGGFLFVFLIITLVPENFLSFTSANEEIQFTQQSTQVNPQTVEGSRNALIDYRVDVFQKSAFGSLKYLVVAVLLLVLFLKEKIQWKVVVVSLTGLVLIDLWLNDKRYVNNEKSKTGEFLAWDRKEKLATPYAAGPVDYEIYKREVTKSPKIKELEDQYVARTKQEGSTHGRLSPSTIEGIKFSNLMRETHYRVLNTSARLDADAQTAYFHKTLGGYHGAKMKKYQELIDFHLGQEQYTLQQAISQGGKAMANSYLPQMNVVNMLNAKYIVGVTNSDQGQGQVLIENPYANGNAWFVKGVKVLPNSDSVILALKDYDLKSIALATNSVNLKENSYTLNPGDFIQIESYLPNKLKYTYNASSEQFAVFSEIFYEKGWKAYVNGDETEIHEVDFLLRGVQIPKGQGEIVMVFEPYSYQLGSVMAYVASFMLIVGVISLFFVRKYQL</sequence>
<dbReference type="Pfam" id="PF09586">
    <property type="entry name" value="YfhO"/>
    <property type="match status" value="1"/>
</dbReference>
<feature type="transmembrane region" description="Helical" evidence="1">
    <location>
        <begin position="12"/>
        <end position="29"/>
    </location>
</feature>
<feature type="transmembrane region" description="Helical" evidence="1">
    <location>
        <begin position="194"/>
        <end position="212"/>
    </location>
</feature>
<evidence type="ECO:0000313" key="2">
    <source>
        <dbReference type="EMBL" id="NBG65883.1"/>
    </source>
</evidence>
<dbReference type="EMBL" id="WWNE01000006">
    <property type="protein sequence ID" value="NBG65883.1"/>
    <property type="molecule type" value="Genomic_DNA"/>
</dbReference>
<comment type="caution">
    <text evidence="2">The sequence shown here is derived from an EMBL/GenBank/DDBJ whole genome shotgun (WGS) entry which is preliminary data.</text>
</comment>
<keyword evidence="1" id="KW-1133">Transmembrane helix</keyword>
<proteinExistence type="predicted"/>
<feature type="transmembrane region" description="Helical" evidence="1">
    <location>
        <begin position="451"/>
        <end position="468"/>
    </location>
</feature>
<dbReference type="AlphaFoldDB" id="A0A6N9NIY7"/>
<feature type="transmembrane region" description="Helical" evidence="1">
    <location>
        <begin position="417"/>
        <end position="439"/>
    </location>
</feature>
<name>A0A6N9NIY7_9FLAO</name>
<feature type="transmembrane region" description="Helical" evidence="1">
    <location>
        <begin position="873"/>
        <end position="892"/>
    </location>
</feature>
<dbReference type="InterPro" id="IPR018580">
    <property type="entry name" value="Uncharacterised_YfhO"/>
</dbReference>
<dbReference type="RefSeq" id="WP_160632841.1">
    <property type="nucleotide sequence ID" value="NZ_WWNE01000006.1"/>
</dbReference>
<gene>
    <name evidence="2" type="ORF">GQN54_07110</name>
</gene>
<feature type="transmembrane region" description="Helical" evidence="1">
    <location>
        <begin position="352"/>
        <end position="371"/>
    </location>
</feature>
<keyword evidence="1" id="KW-0812">Transmembrane</keyword>
<feature type="transmembrane region" description="Helical" evidence="1">
    <location>
        <begin position="515"/>
        <end position="532"/>
    </location>
</feature>
<organism evidence="2 3">
    <name type="scientific">Acidiluteibacter ferrifornacis</name>
    <dbReference type="NCBI Taxonomy" id="2692424"/>
    <lineage>
        <taxon>Bacteria</taxon>
        <taxon>Pseudomonadati</taxon>
        <taxon>Bacteroidota</taxon>
        <taxon>Flavobacteriia</taxon>
        <taxon>Flavobacteriales</taxon>
        <taxon>Cryomorphaceae</taxon>
        <taxon>Acidiluteibacter</taxon>
    </lineage>
</organism>
<feature type="transmembrane region" description="Helical" evidence="1">
    <location>
        <begin position="123"/>
        <end position="142"/>
    </location>
</feature>
<protein>
    <submittedName>
        <fullName evidence="2">YfhO family protein</fullName>
    </submittedName>
</protein>
<feature type="transmembrane region" description="Helical" evidence="1">
    <location>
        <begin position="224"/>
        <end position="244"/>
    </location>
</feature>
<feature type="transmembrane region" description="Helical" evidence="1">
    <location>
        <begin position="96"/>
        <end position="116"/>
    </location>
</feature>
<feature type="transmembrane region" description="Helical" evidence="1">
    <location>
        <begin position="172"/>
        <end position="188"/>
    </location>
</feature>
<keyword evidence="1" id="KW-0472">Membrane</keyword>
<dbReference type="Proteomes" id="UP000470771">
    <property type="component" value="Unassembled WGS sequence"/>
</dbReference>
<evidence type="ECO:0000256" key="1">
    <source>
        <dbReference type="SAM" id="Phobius"/>
    </source>
</evidence>
<accession>A0A6N9NIY7</accession>